<accession>A0A2D0RQZ6</accession>
<dbReference type="AlphaFoldDB" id="A0A2D0RQZ6"/>
<gene>
    <name evidence="3" type="primary">LOC108270604</name>
</gene>
<protein>
    <submittedName>
        <fullName evidence="3">Golgin subfamily A member 6-like protein 22 isoform X1</fullName>
    </submittedName>
</protein>
<dbReference type="RefSeq" id="XP_017332919.1">
    <property type="nucleotide sequence ID" value="XM_017477430.3"/>
</dbReference>
<proteinExistence type="predicted"/>
<keyword evidence="2" id="KW-1185">Reference proteome</keyword>
<dbReference type="GeneID" id="108270604"/>
<evidence type="ECO:0000313" key="3">
    <source>
        <dbReference type="RefSeq" id="XP_017332919.1"/>
    </source>
</evidence>
<organism evidence="2 3">
    <name type="scientific">Ictalurus punctatus</name>
    <name type="common">Channel catfish</name>
    <name type="synonym">Silurus punctatus</name>
    <dbReference type="NCBI Taxonomy" id="7998"/>
    <lineage>
        <taxon>Eukaryota</taxon>
        <taxon>Metazoa</taxon>
        <taxon>Chordata</taxon>
        <taxon>Craniata</taxon>
        <taxon>Vertebrata</taxon>
        <taxon>Euteleostomi</taxon>
        <taxon>Actinopterygii</taxon>
        <taxon>Neopterygii</taxon>
        <taxon>Teleostei</taxon>
        <taxon>Ostariophysi</taxon>
        <taxon>Siluriformes</taxon>
        <taxon>Ictaluridae</taxon>
        <taxon>Ictalurus</taxon>
    </lineage>
</organism>
<name>A0A2D0RQZ6_ICTPU</name>
<feature type="coiled-coil region" evidence="1">
    <location>
        <begin position="196"/>
        <end position="333"/>
    </location>
</feature>
<keyword evidence="1" id="KW-0175">Coiled coil</keyword>
<reference evidence="3" key="2">
    <citation type="submission" date="2025-08" db="UniProtKB">
        <authorList>
            <consortium name="RefSeq"/>
        </authorList>
    </citation>
    <scope>IDENTIFICATION</scope>
    <source>
        <tissue evidence="3">Blood</tissue>
    </source>
</reference>
<dbReference type="Proteomes" id="UP000221080">
    <property type="component" value="Chromosome 10"/>
</dbReference>
<evidence type="ECO:0000256" key="1">
    <source>
        <dbReference type="SAM" id="Coils"/>
    </source>
</evidence>
<dbReference type="KEGG" id="ipu:108270604"/>
<evidence type="ECO:0000313" key="2">
    <source>
        <dbReference type="Proteomes" id="UP000221080"/>
    </source>
</evidence>
<sequence>MLPFGKCKSFTSFAASGTEALAAGDYNVQKCEVEEPIREAIEGTVVHKDPVQNVSDGYMDAVMDTAKPEDILEHENSDLKDEVKILHCSLDKLEEELRDTNRMHVRKLTEQEQKLQKSKVLWYQSEETKDILEQENSNLKDEVKILHCSLDKLEEELRDTNLMNVRKLTEQEQKLQKSKVLWYQSEETKYILEHENSNLKDEVKILHCSLDKLEEELRDTNRIHVRKLTEQEQKLQKSQVLWYQSEETKDILEQENSNLKDEVKTLRASVEKLERQLHETQKFNEEILNEQYREQQKHINLLSMFAAIKSEAQEKALNAIAQIENEKFALRKQLGILHSLEGCATEI</sequence>
<dbReference type="Gene3D" id="1.20.5.4090">
    <property type="match status" value="4"/>
</dbReference>
<reference evidence="2" key="1">
    <citation type="journal article" date="2016" name="Nat. Commun.">
        <title>The channel catfish genome sequence provides insights into the evolution of scale formation in teleosts.</title>
        <authorList>
            <person name="Liu Z."/>
            <person name="Liu S."/>
            <person name="Yao J."/>
            <person name="Bao L."/>
            <person name="Zhang J."/>
            <person name="Li Y."/>
            <person name="Jiang C."/>
            <person name="Sun L."/>
            <person name="Wang R."/>
            <person name="Zhang Y."/>
            <person name="Zhou T."/>
            <person name="Zeng Q."/>
            <person name="Fu Q."/>
            <person name="Gao S."/>
            <person name="Li N."/>
            <person name="Koren S."/>
            <person name="Jiang Y."/>
            <person name="Zimin A."/>
            <person name="Xu P."/>
            <person name="Phillippy A.M."/>
            <person name="Geng X."/>
            <person name="Song L."/>
            <person name="Sun F."/>
            <person name="Li C."/>
            <person name="Wang X."/>
            <person name="Chen A."/>
            <person name="Jin Y."/>
            <person name="Yuan Z."/>
            <person name="Yang Y."/>
            <person name="Tan S."/>
            <person name="Peatman E."/>
            <person name="Lu J."/>
            <person name="Qin Z."/>
            <person name="Dunham R."/>
            <person name="Li Z."/>
            <person name="Sonstegard T."/>
            <person name="Feng J."/>
            <person name="Danzmann R.G."/>
            <person name="Schroeder S."/>
            <person name="Scheffler B."/>
            <person name="Duke M.V."/>
            <person name="Ballard L."/>
            <person name="Kucuktas H."/>
            <person name="Kaltenboeck L."/>
            <person name="Liu H."/>
            <person name="Armbruster J."/>
            <person name="Xie Y."/>
            <person name="Kirby M.L."/>
            <person name="Tian Y."/>
            <person name="Flanagan M.E."/>
            <person name="Mu W."/>
            <person name="Waldbieser G.C."/>
        </authorList>
    </citation>
    <scope>NUCLEOTIDE SEQUENCE [LARGE SCALE GENOMIC DNA]</scope>
    <source>
        <strain evidence="2">SDA103</strain>
    </source>
</reference>
<feature type="coiled-coil region" evidence="1">
    <location>
        <begin position="76"/>
        <end position="170"/>
    </location>
</feature>